<name>A0A5B7DEE1_PORTR</name>
<keyword evidence="4" id="KW-1185">Reference proteome</keyword>
<evidence type="ECO:0000256" key="1">
    <source>
        <dbReference type="SAM" id="MobiDB-lite"/>
    </source>
</evidence>
<dbReference type="PANTHER" id="PTHR33444:SF2">
    <property type="entry name" value="MARVEL DOMAIN-CONTAINING PROTEIN"/>
    <property type="match status" value="1"/>
</dbReference>
<dbReference type="PANTHER" id="PTHR33444">
    <property type="entry name" value="SI:DKEY-19B23.12-RELATED"/>
    <property type="match status" value="1"/>
</dbReference>
<evidence type="ECO:0000256" key="2">
    <source>
        <dbReference type="SAM" id="Phobius"/>
    </source>
</evidence>
<evidence type="ECO:0000313" key="3">
    <source>
        <dbReference type="EMBL" id="MPC19623.1"/>
    </source>
</evidence>
<keyword evidence="2" id="KW-0472">Membrane</keyword>
<evidence type="ECO:0000313" key="4">
    <source>
        <dbReference type="Proteomes" id="UP000324222"/>
    </source>
</evidence>
<feature type="transmembrane region" description="Helical" evidence="2">
    <location>
        <begin position="223"/>
        <end position="242"/>
    </location>
</feature>
<gene>
    <name evidence="3" type="ORF">E2C01_012543</name>
</gene>
<feature type="transmembrane region" description="Helical" evidence="2">
    <location>
        <begin position="262"/>
        <end position="291"/>
    </location>
</feature>
<feature type="region of interest" description="Disordered" evidence="1">
    <location>
        <begin position="1"/>
        <end position="55"/>
    </location>
</feature>
<dbReference type="OrthoDB" id="6157510at2759"/>
<feature type="transmembrane region" description="Helical" evidence="2">
    <location>
        <begin position="169"/>
        <end position="188"/>
    </location>
</feature>
<dbReference type="EMBL" id="VSRR010000787">
    <property type="protein sequence ID" value="MPC19623.1"/>
    <property type="molecule type" value="Genomic_DNA"/>
</dbReference>
<proteinExistence type="predicted"/>
<reference evidence="3 4" key="1">
    <citation type="submission" date="2019-05" db="EMBL/GenBank/DDBJ databases">
        <title>Another draft genome of Portunus trituberculatus and its Hox gene families provides insights of decapod evolution.</title>
        <authorList>
            <person name="Jeong J.-H."/>
            <person name="Song I."/>
            <person name="Kim S."/>
            <person name="Choi T."/>
            <person name="Kim D."/>
            <person name="Ryu S."/>
            <person name="Kim W."/>
        </authorList>
    </citation>
    <scope>NUCLEOTIDE SEQUENCE [LARGE SCALE GENOMIC DNA]</scope>
    <source>
        <tissue evidence="3">Muscle</tissue>
    </source>
</reference>
<feature type="transmembrane region" description="Helical" evidence="2">
    <location>
        <begin position="130"/>
        <end position="157"/>
    </location>
</feature>
<keyword evidence="2" id="KW-1133">Transmembrane helix</keyword>
<evidence type="ECO:0008006" key="5">
    <source>
        <dbReference type="Google" id="ProtNLM"/>
    </source>
</evidence>
<feature type="compositionally biased region" description="Low complexity" evidence="1">
    <location>
        <begin position="9"/>
        <end position="45"/>
    </location>
</feature>
<protein>
    <recommendedName>
        <fullName evidence="5">Transmembrane protein 272</fullName>
    </recommendedName>
</protein>
<dbReference type="AlphaFoldDB" id="A0A5B7DEE1"/>
<comment type="caution">
    <text evidence="3">The sequence shown here is derived from an EMBL/GenBank/DDBJ whole genome shotgun (WGS) entry which is preliminary data.</text>
</comment>
<dbReference type="Proteomes" id="UP000324222">
    <property type="component" value="Unassembled WGS sequence"/>
</dbReference>
<sequence length="301" mass="32562">MECDGSSSAATTPGEAATTTTTTTTVTTAPLDTPTAPLENLETPTTPLPPPSDNTITTTDNIFSLEEPPGPPPVSSFPFRMHHAIPSGPPPSYDECHNRDSPPPTYDSLFGRVREVQKTSNGILDLIKNLIILFVGTVGCTVMIGVTIVIPVFMIILGSLKMNDCPAQPYIPIYLVVGGVLGVTKPVLGVQGRLHRPLTDEEGADLQDASVPWHRRLEFSGSINFFLSAWFIMGCVWVYRIYEPDYSNKGASNYCDQILYQFAFWLVTSVYIIVGLLISCVCGLSIATVVLQHSRGAGEVV</sequence>
<keyword evidence="2" id="KW-0812">Transmembrane</keyword>
<organism evidence="3 4">
    <name type="scientific">Portunus trituberculatus</name>
    <name type="common">Swimming crab</name>
    <name type="synonym">Neptunus trituberculatus</name>
    <dbReference type="NCBI Taxonomy" id="210409"/>
    <lineage>
        <taxon>Eukaryota</taxon>
        <taxon>Metazoa</taxon>
        <taxon>Ecdysozoa</taxon>
        <taxon>Arthropoda</taxon>
        <taxon>Crustacea</taxon>
        <taxon>Multicrustacea</taxon>
        <taxon>Malacostraca</taxon>
        <taxon>Eumalacostraca</taxon>
        <taxon>Eucarida</taxon>
        <taxon>Decapoda</taxon>
        <taxon>Pleocyemata</taxon>
        <taxon>Brachyura</taxon>
        <taxon>Eubrachyura</taxon>
        <taxon>Portunoidea</taxon>
        <taxon>Portunidae</taxon>
        <taxon>Portuninae</taxon>
        <taxon>Portunus</taxon>
    </lineage>
</organism>
<dbReference type="InterPro" id="IPR040350">
    <property type="entry name" value="TMEM272"/>
</dbReference>
<accession>A0A5B7DEE1</accession>